<accession>A0A6J7HQY6</accession>
<evidence type="ECO:0000313" key="1">
    <source>
        <dbReference type="EMBL" id="CAB4921842.1"/>
    </source>
</evidence>
<proteinExistence type="predicted"/>
<dbReference type="AlphaFoldDB" id="A0A6J7HQY6"/>
<name>A0A6J7HQY6_9ZZZZ</name>
<sequence>MVVLFAATPASARSIHDPDIGWSPALRRSLDLPALRVAPCRARTTKAKIRLQSRVADREPSLRGILRYGEADVWGSSWYTNCDGGRLQIGIAGGAPAVTTRRIVRTLRRALDRRGLTRDVRLVAVRSTYKQLDTQADAVEAIVPGQLEAGNLSTSIDTVRNAVEIEAYNTLPATDVQKLRAFARDAPVNVVVHVEPPADPGAPVPTYEASVTIDRRAVRRGSRQLPVSVDDATCFADESYDSAQRFVGVRVRRARHAWILAARFRVNPDWPRFSTCVGSNDPRLTVKTTVTLPSALGRRGIVDGTKDSGTSRGVILEPVGATAIRSLVPRFTYTGATCDQSAVRRAFRGRSKSTWCFL</sequence>
<reference evidence="1" key="1">
    <citation type="submission" date="2020-05" db="EMBL/GenBank/DDBJ databases">
        <authorList>
            <person name="Chiriac C."/>
            <person name="Salcher M."/>
            <person name="Ghai R."/>
            <person name="Kavagutti S V."/>
        </authorList>
    </citation>
    <scope>NUCLEOTIDE SEQUENCE</scope>
</reference>
<protein>
    <submittedName>
        <fullName evidence="1">Unannotated protein</fullName>
    </submittedName>
</protein>
<organism evidence="1">
    <name type="scientific">freshwater metagenome</name>
    <dbReference type="NCBI Taxonomy" id="449393"/>
    <lineage>
        <taxon>unclassified sequences</taxon>
        <taxon>metagenomes</taxon>
        <taxon>ecological metagenomes</taxon>
    </lineage>
</organism>
<gene>
    <name evidence="1" type="ORF">UFOPK3564_01875</name>
</gene>
<dbReference type="EMBL" id="CAFBMK010000110">
    <property type="protein sequence ID" value="CAB4921842.1"/>
    <property type="molecule type" value="Genomic_DNA"/>
</dbReference>